<dbReference type="PANTHER" id="PTHR24421:SF10">
    <property type="entry name" value="NITRATE_NITRITE SENSOR PROTEIN NARQ"/>
    <property type="match status" value="1"/>
</dbReference>
<proteinExistence type="predicted"/>
<feature type="transmembrane region" description="Helical" evidence="6">
    <location>
        <begin position="211"/>
        <end position="232"/>
    </location>
</feature>
<evidence type="ECO:0000256" key="1">
    <source>
        <dbReference type="ARBA" id="ARBA00000085"/>
    </source>
</evidence>
<evidence type="ECO:0000256" key="6">
    <source>
        <dbReference type="SAM" id="Phobius"/>
    </source>
</evidence>
<feature type="transmembrane region" description="Helical" evidence="6">
    <location>
        <begin position="7"/>
        <end position="29"/>
    </location>
</feature>
<keyword evidence="6" id="KW-0472">Membrane</keyword>
<dbReference type="GO" id="GO:0004673">
    <property type="term" value="F:protein histidine kinase activity"/>
    <property type="evidence" value="ECO:0007669"/>
    <property type="project" value="UniProtKB-EC"/>
</dbReference>
<dbReference type="PROSITE" id="PS50109">
    <property type="entry name" value="HIS_KIN"/>
    <property type="match status" value="1"/>
</dbReference>
<feature type="transmembrane region" description="Helical" evidence="6">
    <location>
        <begin position="266"/>
        <end position="289"/>
    </location>
</feature>
<keyword evidence="4 8" id="KW-0418">Kinase</keyword>
<feature type="transmembrane region" description="Helical" evidence="6">
    <location>
        <begin position="359"/>
        <end position="378"/>
    </location>
</feature>
<dbReference type="EMBL" id="RBZV01000005">
    <property type="protein sequence ID" value="RKP47414.1"/>
    <property type="molecule type" value="Genomic_DNA"/>
</dbReference>
<comment type="catalytic activity">
    <reaction evidence="1">
        <text>ATP + protein L-histidine = ADP + protein N-phospho-L-histidine.</text>
        <dbReference type="EC" id="2.7.13.3"/>
    </reaction>
</comment>
<dbReference type="Gene3D" id="1.20.5.1930">
    <property type="match status" value="1"/>
</dbReference>
<evidence type="ECO:0000256" key="2">
    <source>
        <dbReference type="ARBA" id="ARBA00012438"/>
    </source>
</evidence>
<evidence type="ECO:0000259" key="7">
    <source>
        <dbReference type="PROSITE" id="PS50109"/>
    </source>
</evidence>
<dbReference type="Proteomes" id="UP000280434">
    <property type="component" value="Unassembled WGS sequence"/>
</dbReference>
<dbReference type="CDD" id="cd16917">
    <property type="entry name" value="HATPase_UhpB-NarQ-NarX-like"/>
    <property type="match status" value="1"/>
</dbReference>
<feature type="transmembrane region" description="Helical" evidence="6">
    <location>
        <begin position="328"/>
        <end position="352"/>
    </location>
</feature>
<dbReference type="AlphaFoldDB" id="A0A494XH36"/>
<dbReference type="InterPro" id="IPR050482">
    <property type="entry name" value="Sensor_HK_TwoCompSys"/>
</dbReference>
<feature type="transmembrane region" description="Helical" evidence="6">
    <location>
        <begin position="239"/>
        <end position="260"/>
    </location>
</feature>
<keyword evidence="6" id="KW-0812">Transmembrane</keyword>
<name>A0A494XH36_9BURK</name>
<sequence>MRYRPATLLANAVLFFSIAILIAVGIWYVSADGVQPATASVHLTHADWQTTKATGMTLPPLTVDTRALPDAWQPTVLPQAMPATRPKAQPGAPINTIGGVTWIRLSTRGLSLPAGPLVLYGSRIRTDGTIAIYADGRLIYRAQEQGPLWDSLFTPLWVELDRRNGDAPLGEILIRLEHTPTAQVGLASLWLGTADALRGRYTMRQWLQRELPVMLSTSFLMVGIFALCVWFWRREETGYLLFFNLAATSFAGHLHYYASVSITDDWFAWLTLNALFWLITVIHFFLCQLHGRPLKWLTRAVVGITGAITLLTLPVVGVLPVLPNTPVIVPLIYAVAISMGATVGLVGVLIAWRRSWEARLLAVGVGVCTLLGVSDWLMHNNVISQEGWFLGAYMNAVTFAMFGYLMYHRYASAILEVEQVNANLAQRLRAREAELEESHRLLREAERRQTISDERRRLMQDMHDGLGSSLISAIRSVERGGASDSDVSSILKGCLDDLKLTIDSMEPVEADLLLLLATLRFRLEPRLEGTGIALLWEVQRLPTLTWLDPSSALHILRIVQESISNILHHTRASEIRVETAAQADGVLVSIEDNGQGFDVQSALASAGKGRGLHNQQRRAQAIDGTATWVSGPEGTRFTLWLPLERTLRPA</sequence>
<evidence type="ECO:0000256" key="5">
    <source>
        <dbReference type="ARBA" id="ARBA00023012"/>
    </source>
</evidence>
<dbReference type="Gene3D" id="3.30.565.10">
    <property type="entry name" value="Histidine kinase-like ATPase, C-terminal domain"/>
    <property type="match status" value="1"/>
</dbReference>
<dbReference type="SUPFAM" id="SSF55874">
    <property type="entry name" value="ATPase domain of HSP90 chaperone/DNA topoisomerase II/histidine kinase"/>
    <property type="match status" value="1"/>
</dbReference>
<dbReference type="InterPro" id="IPR036890">
    <property type="entry name" value="HATPase_C_sf"/>
</dbReference>
<evidence type="ECO:0000313" key="8">
    <source>
        <dbReference type="EMBL" id="RKP47414.1"/>
    </source>
</evidence>
<evidence type="ECO:0000313" key="9">
    <source>
        <dbReference type="Proteomes" id="UP000280434"/>
    </source>
</evidence>
<evidence type="ECO:0000256" key="3">
    <source>
        <dbReference type="ARBA" id="ARBA00022679"/>
    </source>
</evidence>
<protein>
    <recommendedName>
        <fullName evidence="2">histidine kinase</fullName>
        <ecNumber evidence="2">2.7.13.3</ecNumber>
    </recommendedName>
</protein>
<dbReference type="SMART" id="SM00387">
    <property type="entry name" value="HATPase_c"/>
    <property type="match status" value="1"/>
</dbReference>
<keyword evidence="9" id="KW-1185">Reference proteome</keyword>
<dbReference type="InterPro" id="IPR005467">
    <property type="entry name" value="His_kinase_dom"/>
</dbReference>
<dbReference type="InterPro" id="IPR003594">
    <property type="entry name" value="HATPase_dom"/>
</dbReference>
<dbReference type="EC" id="2.7.13.3" evidence="2"/>
<dbReference type="GO" id="GO:0000160">
    <property type="term" value="P:phosphorelay signal transduction system"/>
    <property type="evidence" value="ECO:0007669"/>
    <property type="project" value="UniProtKB-KW"/>
</dbReference>
<reference evidence="8 9" key="1">
    <citation type="submission" date="2018-10" db="EMBL/GenBank/DDBJ databases">
        <title>Paraburkholderia sp. 7MK8-2, isolated from soil.</title>
        <authorList>
            <person name="Gao Z.-H."/>
            <person name="Qiu L.-H."/>
        </authorList>
    </citation>
    <scope>NUCLEOTIDE SEQUENCE [LARGE SCALE GENOMIC DNA]</scope>
    <source>
        <strain evidence="8 9">7MK8-2</strain>
    </source>
</reference>
<evidence type="ECO:0000256" key="4">
    <source>
        <dbReference type="ARBA" id="ARBA00022777"/>
    </source>
</evidence>
<gene>
    <name evidence="8" type="ORF">D7S89_14250</name>
</gene>
<feature type="transmembrane region" description="Helical" evidence="6">
    <location>
        <begin position="301"/>
        <end position="322"/>
    </location>
</feature>
<feature type="domain" description="Histidine kinase" evidence="7">
    <location>
        <begin position="423"/>
        <end position="645"/>
    </location>
</feature>
<keyword evidence="6" id="KW-1133">Transmembrane helix</keyword>
<accession>A0A494XH36</accession>
<feature type="transmembrane region" description="Helical" evidence="6">
    <location>
        <begin position="390"/>
        <end position="407"/>
    </location>
</feature>
<dbReference type="OrthoDB" id="9147043at2"/>
<dbReference type="RefSeq" id="WP_121278363.1">
    <property type="nucleotide sequence ID" value="NZ_RBZV01000005.1"/>
</dbReference>
<dbReference type="Pfam" id="PF02518">
    <property type="entry name" value="HATPase_c"/>
    <property type="match status" value="1"/>
</dbReference>
<organism evidence="8 9">
    <name type="scientific">Trinickia fusca</name>
    <dbReference type="NCBI Taxonomy" id="2419777"/>
    <lineage>
        <taxon>Bacteria</taxon>
        <taxon>Pseudomonadati</taxon>
        <taxon>Pseudomonadota</taxon>
        <taxon>Betaproteobacteria</taxon>
        <taxon>Burkholderiales</taxon>
        <taxon>Burkholderiaceae</taxon>
        <taxon>Trinickia</taxon>
    </lineage>
</organism>
<dbReference type="PANTHER" id="PTHR24421">
    <property type="entry name" value="NITRATE/NITRITE SENSOR PROTEIN NARX-RELATED"/>
    <property type="match status" value="1"/>
</dbReference>
<keyword evidence="5" id="KW-0902">Two-component regulatory system</keyword>
<comment type="caution">
    <text evidence="8">The sequence shown here is derived from an EMBL/GenBank/DDBJ whole genome shotgun (WGS) entry which is preliminary data.</text>
</comment>
<keyword evidence="3" id="KW-0808">Transferase</keyword>